<organism evidence="1 2">
    <name type="scientific">Lentinus brumalis</name>
    <dbReference type="NCBI Taxonomy" id="2498619"/>
    <lineage>
        <taxon>Eukaryota</taxon>
        <taxon>Fungi</taxon>
        <taxon>Dikarya</taxon>
        <taxon>Basidiomycota</taxon>
        <taxon>Agaricomycotina</taxon>
        <taxon>Agaricomycetes</taxon>
        <taxon>Polyporales</taxon>
        <taxon>Polyporaceae</taxon>
        <taxon>Lentinus</taxon>
    </lineage>
</organism>
<gene>
    <name evidence="1" type="ORF">OH76DRAFT_1419371</name>
</gene>
<dbReference type="OrthoDB" id="2801799at2759"/>
<proteinExistence type="predicted"/>
<evidence type="ECO:0000313" key="2">
    <source>
        <dbReference type="Proteomes" id="UP000256964"/>
    </source>
</evidence>
<dbReference type="EMBL" id="KZ857416">
    <property type="protein sequence ID" value="RDX47708.1"/>
    <property type="molecule type" value="Genomic_DNA"/>
</dbReference>
<protein>
    <recommendedName>
        <fullName evidence="3">BTB domain-containing protein</fullName>
    </recommendedName>
</protein>
<dbReference type="Gene3D" id="3.30.710.10">
    <property type="entry name" value="Potassium Channel Kv1.1, Chain A"/>
    <property type="match status" value="1"/>
</dbReference>
<dbReference type="InterPro" id="IPR011333">
    <property type="entry name" value="SKP1/BTB/POZ_sf"/>
</dbReference>
<dbReference type="AlphaFoldDB" id="A0A371D5A2"/>
<dbReference type="Proteomes" id="UP000256964">
    <property type="component" value="Unassembled WGS sequence"/>
</dbReference>
<evidence type="ECO:0008006" key="3">
    <source>
        <dbReference type="Google" id="ProtNLM"/>
    </source>
</evidence>
<name>A0A371D5A2_9APHY</name>
<evidence type="ECO:0000313" key="1">
    <source>
        <dbReference type="EMBL" id="RDX47708.1"/>
    </source>
</evidence>
<reference evidence="1 2" key="1">
    <citation type="journal article" date="2018" name="Biotechnol. Biofuels">
        <title>Integrative visual omics of the white-rot fungus Polyporus brumalis exposes the biotechnological potential of its oxidative enzymes for delignifying raw plant biomass.</title>
        <authorList>
            <person name="Miyauchi S."/>
            <person name="Rancon A."/>
            <person name="Drula E."/>
            <person name="Hage H."/>
            <person name="Chaduli D."/>
            <person name="Favel A."/>
            <person name="Grisel S."/>
            <person name="Henrissat B."/>
            <person name="Herpoel-Gimbert I."/>
            <person name="Ruiz-Duenas F.J."/>
            <person name="Chevret D."/>
            <person name="Hainaut M."/>
            <person name="Lin J."/>
            <person name="Wang M."/>
            <person name="Pangilinan J."/>
            <person name="Lipzen A."/>
            <person name="Lesage-Meessen L."/>
            <person name="Navarro D."/>
            <person name="Riley R."/>
            <person name="Grigoriev I.V."/>
            <person name="Zhou S."/>
            <person name="Raouche S."/>
            <person name="Rosso M.N."/>
        </authorList>
    </citation>
    <scope>NUCLEOTIDE SEQUENCE [LARGE SCALE GENOMIC DNA]</scope>
    <source>
        <strain evidence="1 2">BRFM 1820</strain>
    </source>
</reference>
<keyword evidence="2" id="KW-1185">Reference proteome</keyword>
<accession>A0A371D5A2</accession>
<sequence length="279" mass="31536">MQANTATVPPTAPPAAPTHHPSYYFQECDVVFLVGNTLYCLPIGTQTGSSDQNPIPVPNVTSEEFDRFLDYQLRHIVPRGNQEALTSILKVAHFLQFDEAQQMARQALEQLPNFDHVTKLILGLRTNIPDWVTAAFGALALSASERTLTWPESELLGFGPYRALMEARWEIVMHRRRLAYSFPEMASHAASCLDNFDCEWGWKTEWKAKVAMYLIHPDTPVLGMQVLTLLEATEMRDVNDECRTKMVNTIRRSGMLVYEDTVIERALATLIPPTLSPRC</sequence>